<proteinExistence type="predicted"/>
<keyword evidence="5" id="KW-0539">Nucleus</keyword>
<dbReference type="Proteomes" id="UP000189703">
    <property type="component" value="Unplaced"/>
</dbReference>
<dbReference type="PANTHER" id="PTHR31190">
    <property type="entry name" value="DNA-BINDING DOMAIN"/>
    <property type="match status" value="1"/>
</dbReference>
<feature type="region of interest" description="Disordered" evidence="6">
    <location>
        <begin position="140"/>
        <end position="163"/>
    </location>
</feature>
<dbReference type="OrthoDB" id="1911211at2759"/>
<feature type="compositionally biased region" description="Low complexity" evidence="6">
    <location>
        <begin position="237"/>
        <end position="256"/>
    </location>
</feature>
<dbReference type="InterPro" id="IPR044808">
    <property type="entry name" value="ERF_plant"/>
</dbReference>
<dbReference type="eggNOG" id="ENOG502QRIC">
    <property type="taxonomic scope" value="Eukaryota"/>
</dbReference>
<keyword evidence="4" id="KW-0804">Transcription</keyword>
<keyword evidence="8" id="KW-1185">Reference proteome</keyword>
<gene>
    <name evidence="9" type="primary">LOC104610490</name>
</gene>
<dbReference type="Pfam" id="PF00847">
    <property type="entry name" value="AP2"/>
    <property type="match status" value="1"/>
</dbReference>
<dbReference type="InParanoid" id="A0A1U8BFY5"/>
<protein>
    <submittedName>
        <fullName evidence="9">Ethylene-responsive transcription factor 2-like</fullName>
    </submittedName>
</protein>
<dbReference type="InterPro" id="IPR001471">
    <property type="entry name" value="AP2/ERF_dom"/>
</dbReference>
<sequence>MYGINSGDSDFAVLESIRKHLLEESEASANSQMNVQARNQGQGQGPVYCRSSSFSSLFPCLTDKWGDLPLKEDDSEDMVVFGMLRDACNVGWTPSLGQETAASNFNLTETPVKLEPQETMPETPMASAAVAPPISIPSLAQQEKPKPAPAPAAPSKGKHYRGVRQRPWGKFAAEIRDPAKNGARVWLGTFETAEDAAMAYDRAAYRMRGSRALLNFPLRIGSNEPEPVRVTSKRSSPEPYSPSLSYSSSTSSSDNASPKRRRRGVVSSAQAAPAAAQAGLETTSRSEVFPVGAPLLCGEQLLVS</sequence>
<keyword evidence="2" id="KW-0805">Transcription regulation</keyword>
<evidence type="ECO:0000256" key="5">
    <source>
        <dbReference type="ARBA" id="ARBA00023242"/>
    </source>
</evidence>
<keyword evidence="3" id="KW-0238">DNA-binding</keyword>
<dbReference type="PROSITE" id="PS51032">
    <property type="entry name" value="AP2_ERF"/>
    <property type="match status" value="1"/>
</dbReference>
<dbReference type="GO" id="GO:0009873">
    <property type="term" value="P:ethylene-activated signaling pathway"/>
    <property type="evidence" value="ECO:0007669"/>
    <property type="project" value="InterPro"/>
</dbReference>
<feature type="compositionally biased region" description="Low complexity" evidence="6">
    <location>
        <begin position="269"/>
        <end position="278"/>
    </location>
</feature>
<comment type="subcellular location">
    <subcellularLocation>
        <location evidence="1">Nucleus</location>
    </subcellularLocation>
</comment>
<dbReference type="RefSeq" id="XP_010275428.1">
    <property type="nucleotide sequence ID" value="XM_010277126.2"/>
</dbReference>
<organism evidence="8 9">
    <name type="scientific">Nelumbo nucifera</name>
    <name type="common">Sacred lotus</name>
    <dbReference type="NCBI Taxonomy" id="4432"/>
    <lineage>
        <taxon>Eukaryota</taxon>
        <taxon>Viridiplantae</taxon>
        <taxon>Streptophyta</taxon>
        <taxon>Embryophyta</taxon>
        <taxon>Tracheophyta</taxon>
        <taxon>Spermatophyta</taxon>
        <taxon>Magnoliopsida</taxon>
        <taxon>Proteales</taxon>
        <taxon>Nelumbonaceae</taxon>
        <taxon>Nelumbo</taxon>
    </lineage>
</organism>
<dbReference type="FunCoup" id="A0A1U8BFY5">
    <property type="interactions" value="454"/>
</dbReference>
<dbReference type="GO" id="GO:0005634">
    <property type="term" value="C:nucleus"/>
    <property type="evidence" value="ECO:0007669"/>
    <property type="project" value="UniProtKB-SubCell"/>
</dbReference>
<evidence type="ECO:0000256" key="1">
    <source>
        <dbReference type="ARBA" id="ARBA00004123"/>
    </source>
</evidence>
<evidence type="ECO:0000256" key="6">
    <source>
        <dbReference type="SAM" id="MobiDB-lite"/>
    </source>
</evidence>
<dbReference type="OMA" id="MEMHPST"/>
<dbReference type="PANTHER" id="PTHR31190:SF287">
    <property type="entry name" value="DEVELOPMENT RELATED ERF PROTEIN"/>
    <property type="match status" value="1"/>
</dbReference>
<reference evidence="9" key="1">
    <citation type="submission" date="2025-08" db="UniProtKB">
        <authorList>
            <consortium name="RefSeq"/>
        </authorList>
    </citation>
    <scope>IDENTIFICATION</scope>
</reference>
<dbReference type="GeneID" id="104610490"/>
<dbReference type="FunFam" id="3.30.730.10:FF:000001">
    <property type="entry name" value="Ethylene-responsive transcription factor 2"/>
    <property type="match status" value="1"/>
</dbReference>
<feature type="domain" description="AP2/ERF" evidence="7">
    <location>
        <begin position="159"/>
        <end position="217"/>
    </location>
</feature>
<dbReference type="InterPro" id="IPR036955">
    <property type="entry name" value="AP2/ERF_dom_sf"/>
</dbReference>
<evidence type="ECO:0000259" key="7">
    <source>
        <dbReference type="PROSITE" id="PS51032"/>
    </source>
</evidence>
<evidence type="ECO:0000256" key="2">
    <source>
        <dbReference type="ARBA" id="ARBA00023015"/>
    </source>
</evidence>
<dbReference type="PRINTS" id="PR00367">
    <property type="entry name" value="ETHRSPELEMNT"/>
</dbReference>
<dbReference type="Gene3D" id="3.30.730.10">
    <property type="entry name" value="AP2/ERF domain"/>
    <property type="match status" value="1"/>
</dbReference>
<dbReference type="KEGG" id="nnu:104610490"/>
<evidence type="ECO:0000313" key="8">
    <source>
        <dbReference type="Proteomes" id="UP000189703"/>
    </source>
</evidence>
<dbReference type="CDD" id="cd00018">
    <property type="entry name" value="AP2"/>
    <property type="match status" value="1"/>
</dbReference>
<dbReference type="SMART" id="SM00380">
    <property type="entry name" value="AP2"/>
    <property type="match status" value="1"/>
</dbReference>
<dbReference type="GO" id="GO:0003677">
    <property type="term" value="F:DNA binding"/>
    <property type="evidence" value="ECO:0007669"/>
    <property type="project" value="UniProtKB-KW"/>
</dbReference>
<evidence type="ECO:0000256" key="4">
    <source>
        <dbReference type="ARBA" id="ARBA00023163"/>
    </source>
</evidence>
<evidence type="ECO:0000256" key="3">
    <source>
        <dbReference type="ARBA" id="ARBA00023125"/>
    </source>
</evidence>
<dbReference type="AlphaFoldDB" id="A0A1U8BFY5"/>
<feature type="region of interest" description="Disordered" evidence="6">
    <location>
        <begin position="221"/>
        <end position="283"/>
    </location>
</feature>
<evidence type="ECO:0000313" key="9">
    <source>
        <dbReference type="RefSeq" id="XP_010275428.1"/>
    </source>
</evidence>
<name>A0A1U8BFY5_NELNU</name>
<accession>A0A1U8BFY5</accession>
<dbReference type="InterPro" id="IPR016177">
    <property type="entry name" value="DNA-bd_dom_sf"/>
</dbReference>
<dbReference type="GO" id="GO:0003700">
    <property type="term" value="F:DNA-binding transcription factor activity"/>
    <property type="evidence" value="ECO:0007669"/>
    <property type="project" value="InterPro"/>
</dbReference>
<dbReference type="SUPFAM" id="SSF54171">
    <property type="entry name" value="DNA-binding domain"/>
    <property type="match status" value="1"/>
</dbReference>